<accession>A0A7S3MXV4</accession>
<name>A0A7S3MXV4_9SPIT</name>
<dbReference type="AlphaFoldDB" id="A0A7S3MXV4"/>
<proteinExistence type="predicted"/>
<evidence type="ECO:0000313" key="1">
    <source>
        <dbReference type="EMBL" id="CAE0327237.1"/>
    </source>
</evidence>
<protein>
    <submittedName>
        <fullName evidence="1">Uncharacterized protein</fullName>
    </submittedName>
</protein>
<sequence length="155" mass="17598">MKTLLKPLKQVVIADQRHEELLSRPLAREGHLVVGDEGRLLVYFDHFFNGCLFRLVFHATVRLLKVLVRCELALIQTARNLGQLFLLLVDVAEVGWSLASLQSLILEANFALFTLAWLRRFEVTARSRLAALPVELAAFEQWVAEHLVRQLAAVS</sequence>
<dbReference type="EMBL" id="HBIH01019786">
    <property type="protein sequence ID" value="CAE0327237.1"/>
    <property type="molecule type" value="Transcribed_RNA"/>
</dbReference>
<reference evidence="1" key="1">
    <citation type="submission" date="2021-01" db="EMBL/GenBank/DDBJ databases">
        <authorList>
            <person name="Corre E."/>
            <person name="Pelletier E."/>
            <person name="Niang G."/>
            <person name="Scheremetjew M."/>
            <person name="Finn R."/>
            <person name="Kale V."/>
            <person name="Holt S."/>
            <person name="Cochrane G."/>
            <person name="Meng A."/>
            <person name="Brown T."/>
            <person name="Cohen L."/>
        </authorList>
    </citation>
    <scope>NUCLEOTIDE SEQUENCE</scope>
    <source>
        <strain evidence="1">S3</strain>
    </source>
</reference>
<organism evidence="1">
    <name type="scientific">Strombidium inclinatum</name>
    <dbReference type="NCBI Taxonomy" id="197538"/>
    <lineage>
        <taxon>Eukaryota</taxon>
        <taxon>Sar</taxon>
        <taxon>Alveolata</taxon>
        <taxon>Ciliophora</taxon>
        <taxon>Intramacronucleata</taxon>
        <taxon>Spirotrichea</taxon>
        <taxon>Oligotrichia</taxon>
        <taxon>Strombidiidae</taxon>
        <taxon>Strombidium</taxon>
    </lineage>
</organism>
<gene>
    <name evidence="1" type="ORF">SINC0208_LOCUS7864</name>
</gene>